<feature type="non-terminal residue" evidence="1">
    <location>
        <position position="1"/>
    </location>
</feature>
<comment type="caution">
    <text evidence="1">The sequence shown here is derived from an EMBL/GenBank/DDBJ whole genome shotgun (WGS) entry which is preliminary data.</text>
</comment>
<dbReference type="Proteomes" id="UP001221757">
    <property type="component" value="Unassembled WGS sequence"/>
</dbReference>
<evidence type="ECO:0000313" key="1">
    <source>
        <dbReference type="EMBL" id="KAJ7633985.1"/>
    </source>
</evidence>
<name>A0AAD7FNG7_MYCRO</name>
<proteinExistence type="predicted"/>
<protein>
    <submittedName>
        <fullName evidence="1">Uncharacterized protein</fullName>
    </submittedName>
</protein>
<accession>A0AAD7FNG7</accession>
<keyword evidence="2" id="KW-1185">Reference proteome</keyword>
<reference evidence="1" key="1">
    <citation type="submission" date="2023-03" db="EMBL/GenBank/DDBJ databases">
        <title>Massive genome expansion in bonnet fungi (Mycena s.s.) driven by repeated elements and novel gene families across ecological guilds.</title>
        <authorList>
            <consortium name="Lawrence Berkeley National Laboratory"/>
            <person name="Harder C.B."/>
            <person name="Miyauchi S."/>
            <person name="Viragh M."/>
            <person name="Kuo A."/>
            <person name="Thoen E."/>
            <person name="Andreopoulos B."/>
            <person name="Lu D."/>
            <person name="Skrede I."/>
            <person name="Drula E."/>
            <person name="Henrissat B."/>
            <person name="Morin E."/>
            <person name="Kohler A."/>
            <person name="Barry K."/>
            <person name="LaButti K."/>
            <person name="Morin E."/>
            <person name="Salamov A."/>
            <person name="Lipzen A."/>
            <person name="Mereny Z."/>
            <person name="Hegedus B."/>
            <person name="Baldrian P."/>
            <person name="Stursova M."/>
            <person name="Weitz H."/>
            <person name="Taylor A."/>
            <person name="Grigoriev I.V."/>
            <person name="Nagy L.G."/>
            <person name="Martin F."/>
            <person name="Kauserud H."/>
        </authorList>
    </citation>
    <scope>NUCLEOTIDE SEQUENCE</scope>
    <source>
        <strain evidence="1">CBHHK067</strain>
    </source>
</reference>
<dbReference type="AlphaFoldDB" id="A0AAD7FNG7"/>
<organism evidence="1 2">
    <name type="scientific">Mycena rosella</name>
    <name type="common">Pink bonnet</name>
    <name type="synonym">Agaricus rosellus</name>
    <dbReference type="NCBI Taxonomy" id="1033263"/>
    <lineage>
        <taxon>Eukaryota</taxon>
        <taxon>Fungi</taxon>
        <taxon>Dikarya</taxon>
        <taxon>Basidiomycota</taxon>
        <taxon>Agaricomycotina</taxon>
        <taxon>Agaricomycetes</taxon>
        <taxon>Agaricomycetidae</taxon>
        <taxon>Agaricales</taxon>
        <taxon>Marasmiineae</taxon>
        <taxon>Mycenaceae</taxon>
        <taxon>Mycena</taxon>
    </lineage>
</organism>
<sequence length="137" mass="14993">ELVRLPGHGKKDRDSGLSAGDFRALVRAREELTAVWMLTMSPYVPDLAPCAALAPLEPACTTVDALQSGKAHHKLVRESGVADGYLYDPLCGIQALIEADLAAEGYCVACVALRREIWANRREKVWDNLDIWFGLDG</sequence>
<evidence type="ECO:0000313" key="2">
    <source>
        <dbReference type="Proteomes" id="UP001221757"/>
    </source>
</evidence>
<dbReference type="EMBL" id="JARKIE010000480">
    <property type="protein sequence ID" value="KAJ7633985.1"/>
    <property type="molecule type" value="Genomic_DNA"/>
</dbReference>
<gene>
    <name evidence="1" type="ORF">B0H17DRAFT_961594</name>
</gene>